<protein>
    <submittedName>
        <fullName evidence="1">Uncharacterized protein</fullName>
    </submittedName>
</protein>
<sequence length="55" mass="6181">MQLKMKKSVAKDASEKTVAEPSLPAEFFSLMDQLNRDTQKRRTAAVKIMKKAGVK</sequence>
<dbReference type="EMBL" id="WWCK01000002">
    <property type="protein sequence ID" value="MYM66624.1"/>
    <property type="molecule type" value="Genomic_DNA"/>
</dbReference>
<keyword evidence="2" id="KW-1185">Reference proteome</keyword>
<evidence type="ECO:0000313" key="1">
    <source>
        <dbReference type="EMBL" id="MYM66624.1"/>
    </source>
</evidence>
<dbReference type="RefSeq" id="WP_161013181.1">
    <property type="nucleotide sequence ID" value="NZ_WWCK01000002.1"/>
</dbReference>
<evidence type="ECO:0000313" key="2">
    <source>
        <dbReference type="Proteomes" id="UP000450012"/>
    </source>
</evidence>
<organism evidence="1 2">
    <name type="scientific">Duganella rivi</name>
    <dbReference type="NCBI Taxonomy" id="2666083"/>
    <lineage>
        <taxon>Bacteria</taxon>
        <taxon>Pseudomonadati</taxon>
        <taxon>Pseudomonadota</taxon>
        <taxon>Betaproteobacteria</taxon>
        <taxon>Burkholderiales</taxon>
        <taxon>Oxalobacteraceae</taxon>
        <taxon>Telluria group</taxon>
        <taxon>Duganella</taxon>
    </lineage>
</organism>
<comment type="caution">
    <text evidence="1">The sequence shown here is derived from an EMBL/GenBank/DDBJ whole genome shotgun (WGS) entry which is preliminary data.</text>
</comment>
<proteinExistence type="predicted"/>
<accession>A0A7X4KAV9</accession>
<name>A0A7X4KAV9_9BURK</name>
<dbReference type="AlphaFoldDB" id="A0A7X4KAV9"/>
<reference evidence="1 2" key="1">
    <citation type="submission" date="2019-12" db="EMBL/GenBank/DDBJ databases">
        <title>Novel species isolated from a subtropical stream in China.</title>
        <authorList>
            <person name="Lu H."/>
        </authorList>
    </citation>
    <scope>NUCLEOTIDE SEQUENCE [LARGE SCALE GENOMIC DNA]</scope>
    <source>
        <strain evidence="1 2">FT55W</strain>
    </source>
</reference>
<gene>
    <name evidence="1" type="ORF">GTP45_07230</name>
</gene>
<dbReference type="Proteomes" id="UP000450012">
    <property type="component" value="Unassembled WGS sequence"/>
</dbReference>